<evidence type="ECO:0000256" key="1">
    <source>
        <dbReference type="ARBA" id="ARBA00004613"/>
    </source>
</evidence>
<dbReference type="AlphaFoldDB" id="A0A7J6VVP6"/>
<keyword evidence="4 6" id="KW-0964">Secreted</keyword>
<reference evidence="7 8" key="1">
    <citation type="submission" date="2020-06" db="EMBL/GenBank/DDBJ databases">
        <title>Transcriptomic and genomic resources for Thalictrum thalictroides and T. hernandezii: Facilitating candidate gene discovery in an emerging model plant lineage.</title>
        <authorList>
            <person name="Arias T."/>
            <person name="Riano-Pachon D.M."/>
            <person name="Di Stilio V.S."/>
        </authorList>
    </citation>
    <scope>NUCLEOTIDE SEQUENCE [LARGE SCALE GENOMIC DNA]</scope>
    <source>
        <strain evidence="8">cv. WT478/WT964</strain>
        <tissue evidence="7">Leaves</tissue>
    </source>
</reference>
<evidence type="ECO:0000256" key="5">
    <source>
        <dbReference type="ARBA" id="ARBA00022729"/>
    </source>
</evidence>
<dbReference type="Pfam" id="PF05938">
    <property type="entry name" value="Self-incomp_S1"/>
    <property type="match status" value="1"/>
</dbReference>
<dbReference type="Proteomes" id="UP000554482">
    <property type="component" value="Unassembled WGS sequence"/>
</dbReference>
<feature type="signal peptide" evidence="6">
    <location>
        <begin position="1"/>
        <end position="31"/>
    </location>
</feature>
<keyword evidence="3 6" id="KW-0713">Self-incompatibility</keyword>
<dbReference type="InterPro" id="IPR010264">
    <property type="entry name" value="Self-incomp_S1"/>
</dbReference>
<evidence type="ECO:0000313" key="7">
    <source>
        <dbReference type="EMBL" id="KAF5188901.1"/>
    </source>
</evidence>
<dbReference type="EMBL" id="JABWDY010026201">
    <property type="protein sequence ID" value="KAF5188901.1"/>
    <property type="molecule type" value="Genomic_DNA"/>
</dbReference>
<dbReference type="PANTHER" id="PTHR31232">
    <property type="match status" value="1"/>
</dbReference>
<dbReference type="GO" id="GO:0005576">
    <property type="term" value="C:extracellular region"/>
    <property type="evidence" value="ECO:0007669"/>
    <property type="project" value="UniProtKB-SubCell"/>
</dbReference>
<evidence type="ECO:0000313" key="8">
    <source>
        <dbReference type="Proteomes" id="UP000554482"/>
    </source>
</evidence>
<keyword evidence="8" id="KW-1185">Reference proteome</keyword>
<dbReference type="GO" id="GO:0060320">
    <property type="term" value="P:rejection of self pollen"/>
    <property type="evidence" value="ECO:0007669"/>
    <property type="project" value="UniProtKB-KW"/>
</dbReference>
<accession>A0A7J6VVP6</accession>
<protein>
    <recommendedName>
        <fullName evidence="6">S-protein homolog</fullName>
    </recommendedName>
</protein>
<feature type="chain" id="PRO_5029940046" description="S-protein homolog" evidence="6">
    <location>
        <begin position="32"/>
        <end position="153"/>
    </location>
</feature>
<evidence type="ECO:0000256" key="6">
    <source>
        <dbReference type="RuleBase" id="RU367044"/>
    </source>
</evidence>
<evidence type="ECO:0000256" key="2">
    <source>
        <dbReference type="ARBA" id="ARBA00005581"/>
    </source>
</evidence>
<evidence type="ECO:0000256" key="3">
    <source>
        <dbReference type="ARBA" id="ARBA00022471"/>
    </source>
</evidence>
<keyword evidence="5 6" id="KW-0732">Signal</keyword>
<gene>
    <name evidence="7" type="ORF">FRX31_021512</name>
</gene>
<name>A0A7J6VVP6_THATH</name>
<comment type="subcellular location">
    <subcellularLocation>
        <location evidence="1 6">Secreted</location>
    </subcellularLocation>
</comment>
<dbReference type="OrthoDB" id="1727555at2759"/>
<comment type="caution">
    <text evidence="7">The sequence shown here is derived from an EMBL/GenBank/DDBJ whole genome shotgun (WGS) entry which is preliminary data.</text>
</comment>
<dbReference type="PANTHER" id="PTHR31232:SF164">
    <property type="entry name" value="S-PROTEIN HOMOLOG"/>
    <property type="match status" value="1"/>
</dbReference>
<organism evidence="7 8">
    <name type="scientific">Thalictrum thalictroides</name>
    <name type="common">Rue-anemone</name>
    <name type="synonym">Anemone thalictroides</name>
    <dbReference type="NCBI Taxonomy" id="46969"/>
    <lineage>
        <taxon>Eukaryota</taxon>
        <taxon>Viridiplantae</taxon>
        <taxon>Streptophyta</taxon>
        <taxon>Embryophyta</taxon>
        <taxon>Tracheophyta</taxon>
        <taxon>Spermatophyta</taxon>
        <taxon>Magnoliopsida</taxon>
        <taxon>Ranunculales</taxon>
        <taxon>Ranunculaceae</taxon>
        <taxon>Thalictroideae</taxon>
        <taxon>Thalictrum</taxon>
    </lineage>
</organism>
<evidence type="ECO:0000256" key="4">
    <source>
        <dbReference type="ARBA" id="ARBA00022525"/>
    </source>
</evidence>
<comment type="similarity">
    <text evidence="2 6">Belongs to the plant self-incompatibility (S1) protein family.</text>
</comment>
<sequence>MVPMKKVSSSLALKLALVIALWDYSSIFCHAEINIFGVTKHVYVINSLSAGNTLSVHCKSKDDDLGQHDIPFNGVYEWKFKMQAFERTLYWCNAWWYDHHKLVSRSFEIFRAEDVDRSCGPDHKLCHRKFQWDGIYFEKEDGTFAKKFDWVRK</sequence>
<proteinExistence type="inferred from homology"/>